<organism evidence="2 3">
    <name type="scientific">Pelagibacterium luteolum</name>
    <dbReference type="NCBI Taxonomy" id="440168"/>
    <lineage>
        <taxon>Bacteria</taxon>
        <taxon>Pseudomonadati</taxon>
        <taxon>Pseudomonadota</taxon>
        <taxon>Alphaproteobacteria</taxon>
        <taxon>Hyphomicrobiales</taxon>
        <taxon>Devosiaceae</taxon>
        <taxon>Pelagibacterium</taxon>
    </lineage>
</organism>
<sequence length="57" mass="6369">MPMKQIDPKARQQEPQYDAWHYIGYMIAVVIVVPIGVWLKQSGIADAFINSILGPIG</sequence>
<proteinExistence type="predicted"/>
<dbReference type="AlphaFoldDB" id="A0A1G7TGS0"/>
<keyword evidence="1" id="KW-0472">Membrane</keyword>
<keyword evidence="1" id="KW-0812">Transmembrane</keyword>
<dbReference type="EMBL" id="FNCS01000002">
    <property type="protein sequence ID" value="SDG34445.1"/>
    <property type="molecule type" value="Genomic_DNA"/>
</dbReference>
<feature type="transmembrane region" description="Helical" evidence="1">
    <location>
        <begin position="20"/>
        <end position="39"/>
    </location>
</feature>
<keyword evidence="1" id="KW-1133">Transmembrane helix</keyword>
<protein>
    <submittedName>
        <fullName evidence="2">Uncharacterized protein</fullName>
    </submittedName>
</protein>
<name>A0A1G7TGS0_9HYPH</name>
<keyword evidence="3" id="KW-1185">Reference proteome</keyword>
<evidence type="ECO:0000313" key="3">
    <source>
        <dbReference type="Proteomes" id="UP000199495"/>
    </source>
</evidence>
<reference evidence="2 3" key="1">
    <citation type="submission" date="2016-10" db="EMBL/GenBank/DDBJ databases">
        <authorList>
            <person name="de Groot N.N."/>
        </authorList>
    </citation>
    <scope>NUCLEOTIDE SEQUENCE [LARGE SCALE GENOMIC DNA]</scope>
    <source>
        <strain evidence="2 3">CGMCC 1.10267</strain>
    </source>
</reference>
<gene>
    <name evidence="2" type="ORF">SAMN04487974_102118</name>
</gene>
<evidence type="ECO:0000256" key="1">
    <source>
        <dbReference type="SAM" id="Phobius"/>
    </source>
</evidence>
<accession>A0A1G7TGS0</accession>
<dbReference type="Proteomes" id="UP000199495">
    <property type="component" value="Unassembled WGS sequence"/>
</dbReference>
<evidence type="ECO:0000313" key="2">
    <source>
        <dbReference type="EMBL" id="SDG34445.1"/>
    </source>
</evidence>